<feature type="non-terminal residue" evidence="2">
    <location>
        <position position="1"/>
    </location>
</feature>
<dbReference type="PANTHER" id="PTHR11559">
    <property type="entry name" value="CARBOXYLESTERASE"/>
    <property type="match status" value="1"/>
</dbReference>
<dbReference type="SUPFAM" id="SSF53474">
    <property type="entry name" value="alpha/beta-Hydrolases"/>
    <property type="match status" value="1"/>
</dbReference>
<sequence length="513" mass="57409">VRNILIFFGFFILLSSCSILNADHRVRVDSGWLLGSEENEVLSFKGIPFAASTEGINRWRPPQKKESWRGTRDAQDYGDFCPQSKRDTLWFELGKTSEDCLSLNVWTPKKTSATKLPVMVWIHGGGYLQGSGNIPRLNNPEFVKQDVVLVTVNYRLNVFGFFAHPSLLQKSDNEMVGNYGLLDVIAALEWIQRNINQFNGDPNNVTVFGESAGASLISYLMITPESKGLFHKAISQSAAVGLAPDTHINERVGFNVSGMEIAKKFTKSMGLELDQSMDQLRQLSSDEIIQKLDPRSVFGPMIDGTLIPDHVGLLFAQGKQHDVPFLIGGNSWEASLGRQIGGGFSPKFISRLVPKKDKDMLYPGLQGEQLEDQVFGDLVLLSTGRYMANQMAYVDAKTYHYHFSYVASEKVNKQPGAAHADDIAFVMKTLEVELENVSEKDKQISNLMHNYWVQFAKTGNPNLPGQPKWTPYNQDNGSVLEIGDTIALKNNFLNERINYHINRGTNFLQSMTK</sequence>
<dbReference type="AlphaFoldDB" id="A0A381YXV8"/>
<proteinExistence type="predicted"/>
<feature type="domain" description="Carboxylesterase type B" evidence="1">
    <location>
        <begin position="373"/>
        <end position="498"/>
    </location>
</feature>
<dbReference type="Gene3D" id="3.40.50.1820">
    <property type="entry name" value="alpha/beta hydrolase"/>
    <property type="match status" value="1"/>
</dbReference>
<accession>A0A381YXV8</accession>
<evidence type="ECO:0000313" key="2">
    <source>
        <dbReference type="EMBL" id="SVA81799.1"/>
    </source>
</evidence>
<dbReference type="EMBL" id="UINC01019327">
    <property type="protein sequence ID" value="SVA81799.1"/>
    <property type="molecule type" value="Genomic_DNA"/>
</dbReference>
<dbReference type="Pfam" id="PF00135">
    <property type="entry name" value="COesterase"/>
    <property type="match status" value="2"/>
</dbReference>
<protein>
    <recommendedName>
        <fullName evidence="1">Carboxylesterase type B domain-containing protein</fullName>
    </recommendedName>
</protein>
<dbReference type="InterPro" id="IPR050309">
    <property type="entry name" value="Type-B_Carboxylest/Lipase"/>
</dbReference>
<feature type="domain" description="Carboxylesterase type B" evidence="1">
    <location>
        <begin position="24"/>
        <end position="336"/>
    </location>
</feature>
<reference evidence="2" key="1">
    <citation type="submission" date="2018-05" db="EMBL/GenBank/DDBJ databases">
        <authorList>
            <person name="Lanie J.A."/>
            <person name="Ng W.-L."/>
            <person name="Kazmierczak K.M."/>
            <person name="Andrzejewski T.M."/>
            <person name="Davidsen T.M."/>
            <person name="Wayne K.J."/>
            <person name="Tettelin H."/>
            <person name="Glass J.I."/>
            <person name="Rusch D."/>
            <person name="Podicherti R."/>
            <person name="Tsui H.-C.T."/>
            <person name="Winkler M.E."/>
        </authorList>
    </citation>
    <scope>NUCLEOTIDE SEQUENCE</scope>
</reference>
<gene>
    <name evidence="2" type="ORF">METZ01_LOCUS134653</name>
</gene>
<name>A0A381YXV8_9ZZZZ</name>
<dbReference type="InterPro" id="IPR029058">
    <property type="entry name" value="AB_hydrolase_fold"/>
</dbReference>
<dbReference type="InterPro" id="IPR002018">
    <property type="entry name" value="CarbesteraseB"/>
</dbReference>
<evidence type="ECO:0000259" key="1">
    <source>
        <dbReference type="Pfam" id="PF00135"/>
    </source>
</evidence>
<organism evidence="2">
    <name type="scientific">marine metagenome</name>
    <dbReference type="NCBI Taxonomy" id="408172"/>
    <lineage>
        <taxon>unclassified sequences</taxon>
        <taxon>metagenomes</taxon>
        <taxon>ecological metagenomes</taxon>
    </lineage>
</organism>